<feature type="domain" description="Gram-positive cocci surface proteins LPxTG" evidence="10">
    <location>
        <begin position="1279"/>
        <end position="1313"/>
    </location>
</feature>
<dbReference type="InterPro" id="IPR008966">
    <property type="entry name" value="Adhesion_dom_sf"/>
</dbReference>
<evidence type="ECO:0000256" key="1">
    <source>
        <dbReference type="ARBA" id="ARBA00004168"/>
    </source>
</evidence>
<dbReference type="Pfam" id="PF00746">
    <property type="entry name" value="Gram_pos_anchor"/>
    <property type="match status" value="1"/>
</dbReference>
<dbReference type="PANTHER" id="PTHR36108:SF13">
    <property type="entry name" value="COLOSSIN-B-RELATED"/>
    <property type="match status" value="1"/>
</dbReference>
<dbReference type="Pfam" id="PF17961">
    <property type="entry name" value="Big_8"/>
    <property type="match status" value="1"/>
</dbReference>
<organism evidence="11 12">
    <name type="scientific">Paenibacillus soyae</name>
    <dbReference type="NCBI Taxonomy" id="2969249"/>
    <lineage>
        <taxon>Bacteria</taxon>
        <taxon>Bacillati</taxon>
        <taxon>Bacillota</taxon>
        <taxon>Bacilli</taxon>
        <taxon>Bacillales</taxon>
        <taxon>Paenibacillaceae</taxon>
        <taxon>Paenibacillus</taxon>
    </lineage>
</organism>
<dbReference type="Proteomes" id="UP001141950">
    <property type="component" value="Unassembled WGS sequence"/>
</dbReference>
<dbReference type="InterPro" id="IPR008456">
    <property type="entry name" value="Collagen-bd_dom"/>
</dbReference>
<keyword evidence="8" id="KW-0472">Membrane</keyword>
<evidence type="ECO:0000256" key="5">
    <source>
        <dbReference type="ARBA" id="ARBA00022729"/>
    </source>
</evidence>
<evidence type="ECO:0000256" key="2">
    <source>
        <dbReference type="ARBA" id="ARBA00007257"/>
    </source>
</evidence>
<evidence type="ECO:0000313" key="12">
    <source>
        <dbReference type="Proteomes" id="UP001141950"/>
    </source>
</evidence>
<comment type="similarity">
    <text evidence="2">Belongs to the serine-aspartate repeat-containing protein (SDr) family.</text>
</comment>
<sequence length="1313" mass="142412">MKKKARILALVLSLMLVFQYFNYAGVLKQAEAADDPPKVVNFTKVTLGTDTSNKDAIASVTETASTVTPGYEIDPKDAMVLEYHWNIADGHGFVGEDNKTFTFSLPDAFNLRESKTGSFIDPETSTNYGGFHADPASDVVTMTFNENVEETDYGVETKGSLFFWVLIDESKFPGGEGDIILIPGADPIKLKLKAEIIVPDPPSYVITKSGQADKSFNPTSINWTINANSDAEIITNAVVTDVIPNGLTFSAADISSISITKIEAGGNSAVDPVAIGVSYDAGSRTLSIPLGDISTAYRIEFATPINDNSLSQFDNTASLGGNETGLPKAATTTVPVNRGIFIDKWQDDYDAASETITWKVKINLGQKQMNGPVFIDWFDDIHELVTNSVKISKIGTITANDSYTGLTDDIANWTLDSTLTNPTEKKNGFSLTYNGGASTNSAYELEYQTKLKSNYYIYKNTPVNNVISSNVNVESSNETYTIAQRFFHKNGSTPNYKDRTISWTVQVNQAGYDISNTVYKDTLSAGQRLLLDTLMVNGVPVNPNNTTDLTKPIVEVDPAQAAAGIITGFTLKLPAGTTTYTVKYDTSFDYDVTSYGTLLPGYNNSGVLTWTGPDGNAESLTDNNNTQTLNARGAQSNGYKDGNYDASTKQITWSLLVNYNSKKMANAKIVDELQSVQKLDPTSVKVYETAIKSDGTREASVMNELDYGTDYTFSYDALTKTLTIDFIKEITKPHFIQFKTDVEDELLGEGQKQIPNTAIFSADGFGSKTLKAPVDVPIYNAGSYIDKTGTFDKDTFTTDWKVTINLSQSNIFDITILDTPSENQLLLKDSFKLYQAKVAANGSISYDDSDLVELNSASKEFELEFKENGTFELRMAEISRPYVLEYSTLLDVNDGTTNTTISNDIDFTGFGKDNKPLDGSTNDDYEEAVNLEGAGGFATRPKGKLTIIKSDAEHADLFLKDAVFELRRPNSAVSLKGDLTTDENGTIVVENLAHGKYVLHEKTPPTGYKALTAPIAITIEKAETTISVPNERQTGDLDITKVDKGDNTKLLPGAKFVLYRADKTVVGEVTTGADETDAATFGKASFNDLPFGSYVLKETQTPSGYLLDGKGEYPIEIKPGEDTAITIQNIKFVYIPGVPTPTPTPTPEPTEEPEESATPSPTPTPTPKPTPTPGASEKPKPTPTPAGEKTTEDTPVVGEVDVPKGGVTEVGTPPSNGHITLTPDGKWEYTPKPGFTGKDRFSVIVVNEDGVEEEIWFEIDVEPIPEGTVVGGIPDVNELPKTGQTDYTMLYLLGAALVGGGLLLRWSGKRKSS</sequence>
<evidence type="ECO:0000256" key="9">
    <source>
        <dbReference type="SAM" id="SignalP"/>
    </source>
</evidence>
<dbReference type="InterPro" id="IPR013783">
    <property type="entry name" value="Ig-like_fold"/>
</dbReference>
<keyword evidence="6" id="KW-0572">Peptidoglycan-anchor</keyword>
<evidence type="ECO:0000259" key="10">
    <source>
        <dbReference type="PROSITE" id="PS50847"/>
    </source>
</evidence>
<feature type="compositionally biased region" description="Pro residues" evidence="7">
    <location>
        <begin position="1138"/>
        <end position="1148"/>
    </location>
</feature>
<dbReference type="InterPro" id="IPR019931">
    <property type="entry name" value="LPXTG_anchor"/>
</dbReference>
<dbReference type="InterPro" id="IPR041171">
    <property type="entry name" value="SDR_Ig"/>
</dbReference>
<name>A0A9X2SB61_9BACL</name>
<evidence type="ECO:0000256" key="7">
    <source>
        <dbReference type="SAM" id="MobiDB-lite"/>
    </source>
</evidence>
<dbReference type="Gene3D" id="2.60.40.740">
    <property type="match status" value="5"/>
</dbReference>
<dbReference type="GO" id="GO:0005518">
    <property type="term" value="F:collagen binding"/>
    <property type="evidence" value="ECO:0007669"/>
    <property type="project" value="InterPro"/>
</dbReference>
<gene>
    <name evidence="11" type="ORF">NQZ67_22670</name>
</gene>
<dbReference type="PROSITE" id="PS50847">
    <property type="entry name" value="GRAM_POS_ANCHORING"/>
    <property type="match status" value="1"/>
</dbReference>
<dbReference type="EMBL" id="JANIPJ010000019">
    <property type="protein sequence ID" value="MCR2806690.1"/>
    <property type="molecule type" value="Genomic_DNA"/>
</dbReference>
<dbReference type="SUPFAM" id="SSF49401">
    <property type="entry name" value="Bacterial adhesins"/>
    <property type="match status" value="6"/>
</dbReference>
<evidence type="ECO:0000256" key="8">
    <source>
        <dbReference type="SAM" id="Phobius"/>
    </source>
</evidence>
<accession>A0A9X2SB61</accession>
<keyword evidence="8" id="KW-0812">Transmembrane</keyword>
<keyword evidence="8" id="KW-1133">Transmembrane helix</keyword>
<dbReference type="Gene3D" id="2.60.40.3440">
    <property type="match status" value="1"/>
</dbReference>
<dbReference type="InterPro" id="IPR041033">
    <property type="entry name" value="SpaA_PFL_dom_1"/>
</dbReference>
<dbReference type="Pfam" id="PF17963">
    <property type="entry name" value="Big_9"/>
    <property type="match status" value="1"/>
</dbReference>
<dbReference type="Pfam" id="PF05737">
    <property type="entry name" value="Collagen_bind"/>
    <property type="match status" value="5"/>
</dbReference>
<comment type="caution">
    <text evidence="11">The sequence shown here is derived from an EMBL/GenBank/DDBJ whole genome shotgun (WGS) entry which is preliminary data.</text>
</comment>
<evidence type="ECO:0000256" key="4">
    <source>
        <dbReference type="ARBA" id="ARBA00022525"/>
    </source>
</evidence>
<keyword evidence="12" id="KW-1185">Reference proteome</keyword>
<feature type="region of interest" description="Disordered" evidence="7">
    <location>
        <begin position="1205"/>
        <end position="1224"/>
    </location>
</feature>
<reference evidence="11" key="1">
    <citation type="submission" date="2022-08" db="EMBL/GenBank/DDBJ databases">
        <title>The genomic sequence of strain Paenibacillus sp. SCIV0701.</title>
        <authorList>
            <person name="Zhao H."/>
        </authorList>
    </citation>
    <scope>NUCLEOTIDE SEQUENCE</scope>
    <source>
        <strain evidence="11">SCIV0701</strain>
    </source>
</reference>
<feature type="chain" id="PRO_5040756618" evidence="9">
    <location>
        <begin position="25"/>
        <end position="1313"/>
    </location>
</feature>
<protein>
    <submittedName>
        <fullName evidence="11">SpaA isopeptide-forming pilin-related protein</fullName>
    </submittedName>
</protein>
<evidence type="ECO:0000256" key="3">
    <source>
        <dbReference type="ARBA" id="ARBA00022512"/>
    </source>
</evidence>
<evidence type="ECO:0000256" key="6">
    <source>
        <dbReference type="ARBA" id="ARBA00023088"/>
    </source>
</evidence>
<comment type="subcellular location">
    <subcellularLocation>
        <location evidence="1">Secreted</location>
        <location evidence="1">Cell wall</location>
        <topology evidence="1">Peptidoglycan-anchor</topology>
    </subcellularLocation>
</comment>
<feature type="transmembrane region" description="Helical" evidence="8">
    <location>
        <begin position="1287"/>
        <end position="1306"/>
    </location>
</feature>
<dbReference type="Gene3D" id="2.60.40.10">
    <property type="entry name" value="Immunoglobulins"/>
    <property type="match status" value="2"/>
</dbReference>
<feature type="compositionally biased region" description="Pro residues" evidence="7">
    <location>
        <begin position="1160"/>
        <end position="1172"/>
    </location>
</feature>
<dbReference type="NCBIfam" id="TIGR01167">
    <property type="entry name" value="LPXTG_anchor"/>
    <property type="match status" value="1"/>
</dbReference>
<feature type="region of interest" description="Disordered" evidence="7">
    <location>
        <begin position="1135"/>
        <end position="1199"/>
    </location>
</feature>
<dbReference type="Pfam" id="PF17802">
    <property type="entry name" value="SpaA"/>
    <property type="match status" value="2"/>
</dbReference>
<feature type="signal peptide" evidence="9">
    <location>
        <begin position="1"/>
        <end position="24"/>
    </location>
</feature>
<dbReference type="SUPFAM" id="SSF49478">
    <property type="entry name" value="Cna protein B-type domain"/>
    <property type="match status" value="2"/>
</dbReference>
<keyword evidence="4" id="KW-0964">Secreted</keyword>
<keyword evidence="3" id="KW-0134">Cell wall</keyword>
<dbReference type="PANTHER" id="PTHR36108">
    <property type="entry name" value="COLOSSIN-B-RELATED"/>
    <property type="match status" value="1"/>
</dbReference>
<dbReference type="RefSeq" id="WP_257450402.1">
    <property type="nucleotide sequence ID" value="NZ_JANIPJ010000019.1"/>
</dbReference>
<proteinExistence type="inferred from homology"/>
<evidence type="ECO:0000313" key="11">
    <source>
        <dbReference type="EMBL" id="MCR2806690.1"/>
    </source>
</evidence>
<keyword evidence="5 9" id="KW-0732">Signal</keyword>